<evidence type="ECO:0000313" key="2">
    <source>
        <dbReference type="EMBL" id="MQL52748.1"/>
    </source>
</evidence>
<dbReference type="EMBL" id="WHYR01000028">
    <property type="protein sequence ID" value="MQL52748.1"/>
    <property type="molecule type" value="Genomic_DNA"/>
</dbReference>
<proteinExistence type="predicted"/>
<accession>A0A6N7IUG2</accession>
<keyword evidence="1" id="KW-1133">Transmembrane helix</keyword>
<feature type="transmembrane region" description="Helical" evidence="1">
    <location>
        <begin position="29"/>
        <end position="47"/>
    </location>
</feature>
<name>A0A6N7IUG2_9FIRM</name>
<evidence type="ECO:0000256" key="1">
    <source>
        <dbReference type="SAM" id="Phobius"/>
    </source>
</evidence>
<keyword evidence="1" id="KW-0472">Membrane</keyword>
<feature type="transmembrane region" description="Helical" evidence="1">
    <location>
        <begin position="83"/>
        <end position="103"/>
    </location>
</feature>
<keyword evidence="3" id="KW-1185">Reference proteome</keyword>
<feature type="transmembrane region" description="Helical" evidence="1">
    <location>
        <begin position="59"/>
        <end position="77"/>
    </location>
</feature>
<dbReference type="RefSeq" id="WP_152947176.1">
    <property type="nucleotide sequence ID" value="NZ_WHYR01000028.1"/>
</dbReference>
<sequence length="143" mass="16348">MSKKFMETLLYFRERYWAWILGDEMPAEFPVYALYTIFWLIIAGSALRNYANHLEPMEATVLISVLMFTVLISSFYFAPAWFASLWIIPAIPSALVVSLIYAINSLIFKKENCWDFLTKEELVGGYLDFSSFGGDSGGHNKMG</sequence>
<organism evidence="2 3">
    <name type="scientific">Desulfofundulus thermobenzoicus</name>
    <dbReference type="NCBI Taxonomy" id="29376"/>
    <lineage>
        <taxon>Bacteria</taxon>
        <taxon>Bacillati</taxon>
        <taxon>Bacillota</taxon>
        <taxon>Clostridia</taxon>
        <taxon>Eubacteriales</taxon>
        <taxon>Peptococcaceae</taxon>
        <taxon>Desulfofundulus</taxon>
    </lineage>
</organism>
<dbReference type="Proteomes" id="UP000441717">
    <property type="component" value="Unassembled WGS sequence"/>
</dbReference>
<gene>
    <name evidence="2" type="ORF">GFC01_10830</name>
</gene>
<dbReference type="OrthoDB" id="10005996at2"/>
<reference evidence="2 3" key="1">
    <citation type="submission" date="2019-10" db="EMBL/GenBank/DDBJ databases">
        <title>Comparative genomics of sulfur disproportionating microorganisms.</title>
        <authorList>
            <person name="Ward L.M."/>
            <person name="Bertran E."/>
            <person name="Johnston D."/>
        </authorList>
    </citation>
    <scope>NUCLEOTIDE SEQUENCE [LARGE SCALE GENOMIC DNA]</scope>
    <source>
        <strain evidence="2 3">DSM 14055</strain>
    </source>
</reference>
<dbReference type="AlphaFoldDB" id="A0A6N7IUG2"/>
<keyword evidence="1" id="KW-0812">Transmembrane</keyword>
<evidence type="ECO:0000313" key="3">
    <source>
        <dbReference type="Proteomes" id="UP000441717"/>
    </source>
</evidence>
<protein>
    <submittedName>
        <fullName evidence="2">Uncharacterized protein</fullName>
    </submittedName>
</protein>
<comment type="caution">
    <text evidence="2">The sequence shown here is derived from an EMBL/GenBank/DDBJ whole genome shotgun (WGS) entry which is preliminary data.</text>
</comment>